<feature type="region of interest" description="Disordered" evidence="1">
    <location>
        <begin position="1018"/>
        <end position="1047"/>
    </location>
</feature>
<feature type="compositionally biased region" description="Polar residues" evidence="1">
    <location>
        <begin position="1388"/>
        <end position="1401"/>
    </location>
</feature>
<sequence>MRGYSLSARSKTKDSLPLSSPISPLSPAHPVQTSYDELRRPEGRRMLREQLQGAFPEVNRRASEDSVRASYRMPLKEKFTRRPTHVDIAANPSAKSSSSTVNSIAPTVGAGAEVDIARAIQLLQELKKTASPEDLVALHRALLPTKEVEVITSPQQGWFEERTPTSTSPAYHRRSALPPGLATRGGFAADILRKPEEASLRVNNDNERPTSWLRHSISTGGNSLAPAPPMHLHVATASLSSLAALDLADDATNPLGARAVTPGDHPWSPSGGYRPGTLHITNGAASPEPSLKAPRIAAHDMIDEPQPHQGYFPAVQGRGNPVLVPESEYSETLSHRMSEDNVSIRDRILSSDRAQHQRKQRASRLSGMSTASRESLESSKPAPLRITPNMQRSSFDSGNVSPVSDVLPTPRFKQRWSHRQSHIPAEPSASEPEPTASTTASMYDQNALREFAMRLSTVYDSDGDDEANVLAGTPEAALSRLTGDSNDHSTITTSVVERVSEDMSEETMPSPKQAQGPRPMPSQKDSGYGSGDSWKLTPTSVAYEERHQDESNPYAAASSSSRTITTKYESFLSDATLEEVSASPVAVSRPGKVQQLQQAIEAAESESLYSFKEFLTSPKLQLDLTNPFQELKDVAKPKRLPLLRLHTFKHDKRSSLPVLPSPTKLDSSDSLPTVFSLQSSPAEAAQAANLKQQKKLQKAIPAHIKKQRKEEYQKLKARQASAPELPAIPDSVFAGLASRFAHLPSDSDLHLATEDHQHERRPSAPLRQETAPPALAESAQSSDLERSRGRSKSLHHSTVERKASPEAKGGWGFMKSRSKSAGRDQNKALIPKFDMLRRDGSVHELAAPGPGDETPPAFTDFNSVAQTLGSGSYDIATNQTKRTVGTARGATLHHVQSPHLFSTGLHKIKATKGMNSTAASELARMKSRDFAKGDTVPAHDRPRMATPKGSKSNSSPNTPTRRVEDRFPDWTSKAASQQVPFERAAIRLKHTSYPDSIPPMPELPADVVAKASKSEGLMAKKLKDSARSSPDTSARNSGEPKDKMELQRVAEAELIGDNNVDTMSAVDEPAITTSPAKCAARLQADVDVEVRELAGSSSENSSFVEQAAQETAGQPVEEVSSPKRESQHAGWPGWEEQAKAWRKHRESVQRTLGKANDEISVITADSPPMSRKTSAATIALQREPARSPAIVVSRYITPLAADTAARANARGRPTDLASQQADLYRELIAAEDKENRPSKADVPRSESAVTTTSTSTFVTLKSWDPRPVKADVPRADTAGTMKSYTSTTTTTTINRAQSPGGRVRTSSGNYFPYVPPTQQQDDSMATTTAETRVARTPKYTASSPIEISRAKAFARINEAASSMPSLHTTTTSPSNKQRNDRARLPGQKASTSVTSLNTYHTPNPGATGPSISSLSLGTQQSNISTEKIVDRYSGGLQYGWDRDVGFLGSAGTRESFSSISATVGGFEEGGKRKSVGNGQMWGLDLSDVPVFLQRKV</sequence>
<feature type="compositionally biased region" description="Polar residues" evidence="1">
    <location>
        <begin position="388"/>
        <end position="402"/>
    </location>
</feature>
<dbReference type="Proteomes" id="UP001310890">
    <property type="component" value="Unassembled WGS sequence"/>
</dbReference>
<organism evidence="2 3">
    <name type="scientific">Meristemomyces frigidus</name>
    <dbReference type="NCBI Taxonomy" id="1508187"/>
    <lineage>
        <taxon>Eukaryota</taxon>
        <taxon>Fungi</taxon>
        <taxon>Dikarya</taxon>
        <taxon>Ascomycota</taxon>
        <taxon>Pezizomycotina</taxon>
        <taxon>Dothideomycetes</taxon>
        <taxon>Dothideomycetidae</taxon>
        <taxon>Mycosphaerellales</taxon>
        <taxon>Teratosphaeriaceae</taxon>
        <taxon>Meristemomyces</taxon>
    </lineage>
</organism>
<protein>
    <submittedName>
        <fullName evidence="2">Uncharacterized protein</fullName>
    </submittedName>
</protein>
<feature type="region of interest" description="Disordered" evidence="1">
    <location>
        <begin position="347"/>
        <end position="439"/>
    </location>
</feature>
<accession>A0AAN7TAH9</accession>
<feature type="compositionally biased region" description="Polar residues" evidence="1">
    <location>
        <begin position="949"/>
        <end position="960"/>
    </location>
</feature>
<feature type="region of interest" description="Disordered" evidence="1">
    <location>
        <begin position="1"/>
        <end position="43"/>
    </location>
</feature>
<feature type="region of interest" description="Disordered" evidence="1">
    <location>
        <begin position="1092"/>
        <end position="1152"/>
    </location>
</feature>
<feature type="compositionally biased region" description="Low complexity" evidence="1">
    <location>
        <begin position="424"/>
        <end position="439"/>
    </location>
</feature>
<feature type="region of interest" description="Disordered" evidence="1">
    <location>
        <begin position="1230"/>
        <end position="1256"/>
    </location>
</feature>
<feature type="compositionally biased region" description="Basic residues" evidence="1">
    <location>
        <begin position="412"/>
        <end position="421"/>
    </location>
</feature>
<feature type="compositionally biased region" description="Low complexity" evidence="1">
    <location>
        <begin position="15"/>
        <end position="26"/>
    </location>
</feature>
<proteinExistence type="predicted"/>
<feature type="region of interest" description="Disordered" evidence="1">
    <location>
        <begin position="1361"/>
        <end position="1415"/>
    </location>
</feature>
<evidence type="ECO:0000256" key="1">
    <source>
        <dbReference type="SAM" id="MobiDB-lite"/>
    </source>
</evidence>
<feature type="compositionally biased region" description="Polar residues" evidence="1">
    <location>
        <begin position="1361"/>
        <end position="1376"/>
    </location>
</feature>
<gene>
    <name evidence="2" type="ORF">LTR62_008632</name>
</gene>
<evidence type="ECO:0000313" key="3">
    <source>
        <dbReference type="Proteomes" id="UP001310890"/>
    </source>
</evidence>
<dbReference type="EMBL" id="JAVRRL010000091">
    <property type="protein sequence ID" value="KAK5108248.1"/>
    <property type="molecule type" value="Genomic_DNA"/>
</dbReference>
<feature type="region of interest" description="Disordered" evidence="1">
    <location>
        <begin position="754"/>
        <end position="826"/>
    </location>
</feature>
<feature type="compositionally biased region" description="Polar residues" evidence="1">
    <location>
        <begin position="1027"/>
        <end position="1036"/>
    </location>
</feature>
<feature type="compositionally biased region" description="Basic and acidic residues" evidence="1">
    <location>
        <begin position="923"/>
        <end position="943"/>
    </location>
</feature>
<feature type="compositionally biased region" description="Basic and acidic residues" evidence="1">
    <location>
        <begin position="1038"/>
        <end position="1047"/>
    </location>
</feature>
<feature type="region of interest" description="Disordered" evidence="1">
    <location>
        <begin position="159"/>
        <end position="179"/>
    </location>
</feature>
<feature type="compositionally biased region" description="Polar residues" evidence="1">
    <location>
        <begin position="1095"/>
        <end position="1112"/>
    </location>
</feature>
<evidence type="ECO:0000313" key="2">
    <source>
        <dbReference type="EMBL" id="KAK5108248.1"/>
    </source>
</evidence>
<feature type="region of interest" description="Disordered" evidence="1">
    <location>
        <begin position="497"/>
        <end position="536"/>
    </location>
</feature>
<feature type="region of interest" description="Disordered" evidence="1">
    <location>
        <begin position="916"/>
        <end position="978"/>
    </location>
</feature>
<name>A0AAN7TAH9_9PEZI</name>
<feature type="compositionally biased region" description="Basic and acidic residues" evidence="1">
    <location>
        <begin position="1230"/>
        <end position="1244"/>
    </location>
</feature>
<comment type="caution">
    <text evidence="2">The sequence shown here is derived from an EMBL/GenBank/DDBJ whole genome shotgun (WGS) entry which is preliminary data.</text>
</comment>
<reference evidence="2" key="1">
    <citation type="submission" date="2023-08" db="EMBL/GenBank/DDBJ databases">
        <title>Black Yeasts Isolated from many extreme environments.</title>
        <authorList>
            <person name="Coleine C."/>
            <person name="Stajich J.E."/>
            <person name="Selbmann L."/>
        </authorList>
    </citation>
    <scope>NUCLEOTIDE SEQUENCE</scope>
    <source>
        <strain evidence="2">CCFEE 5401</strain>
    </source>
</reference>